<reference evidence="6" key="1">
    <citation type="journal article" date="2021" name="Microb. Physiol.">
        <title>Proteogenomic Insights into the Physiology of Marine, Sulfate-Reducing, Filamentous Desulfonema limicola and Desulfonema magnum.</title>
        <authorList>
            <person name="Schnaars V."/>
            <person name="Wohlbrand L."/>
            <person name="Scheve S."/>
            <person name="Hinrichs C."/>
            <person name="Reinhardt R."/>
            <person name="Rabus R."/>
        </authorList>
    </citation>
    <scope>NUCLEOTIDE SEQUENCE</scope>
    <source>
        <strain evidence="6">5ac10</strain>
    </source>
</reference>
<protein>
    <submittedName>
        <fullName evidence="6">CRISPR-associated endoribonuclease Cas6</fullName>
    </submittedName>
</protein>
<dbReference type="GO" id="GO:0004519">
    <property type="term" value="F:endonuclease activity"/>
    <property type="evidence" value="ECO:0007669"/>
    <property type="project" value="UniProtKB-KW"/>
</dbReference>
<dbReference type="GO" id="GO:0051607">
    <property type="term" value="P:defense response to virus"/>
    <property type="evidence" value="ECO:0007669"/>
    <property type="project" value="UniProtKB-KW"/>
</dbReference>
<evidence type="ECO:0000313" key="6">
    <source>
        <dbReference type="EMBL" id="QTA81100.1"/>
    </source>
</evidence>
<dbReference type="Gene3D" id="3.30.70.1890">
    <property type="match status" value="1"/>
</dbReference>
<dbReference type="Proteomes" id="UP000663720">
    <property type="component" value="Chromosome"/>
</dbReference>
<dbReference type="NCBIfam" id="TIGR01877">
    <property type="entry name" value="cas_cas6"/>
    <property type="match status" value="1"/>
</dbReference>
<accession>A0A975B969</accession>
<sequence>MPVTAIINMRAITQGTVPRSFNCLMHPVFLDRISKADASMGKKLHDSGAMSPFSISPVMGVRNKVVENNTYWIRFCILNDDLENAFMETLEKGLWNQPILLEDHIFQTENIILGKNPDFLWSGRDSYQDIVVNTWFDKNIKFRIISPMSFKKGDLHYPLPEPKLIFGNLSRRWNMFSQFTIPEDFSFENISFSNLNIKTTPYALRKKGTILGVTGKMTFIIKADQEVLHCCNTLLRFAFYSGIGVKTTQGMGMCRILS</sequence>
<dbReference type="KEGG" id="dli:dnl_34260"/>
<evidence type="ECO:0000256" key="3">
    <source>
        <dbReference type="ARBA" id="ARBA00022801"/>
    </source>
</evidence>
<feature type="domain" description="CRISPR-associated protein Cas6 C-terminal" evidence="5">
    <location>
        <begin position="143"/>
        <end position="253"/>
    </location>
</feature>
<organism evidence="6 7">
    <name type="scientific">Desulfonema limicola</name>
    <dbReference type="NCBI Taxonomy" id="45656"/>
    <lineage>
        <taxon>Bacteria</taxon>
        <taxon>Pseudomonadati</taxon>
        <taxon>Thermodesulfobacteriota</taxon>
        <taxon>Desulfobacteria</taxon>
        <taxon>Desulfobacterales</taxon>
        <taxon>Desulfococcaceae</taxon>
        <taxon>Desulfonema</taxon>
    </lineage>
</organism>
<keyword evidence="3" id="KW-0378">Hydrolase</keyword>
<dbReference type="InterPro" id="IPR019267">
    <property type="entry name" value="CRISPR-assoc_Cas6_C"/>
</dbReference>
<dbReference type="PANTHER" id="PTHR36984:SF1">
    <property type="entry name" value="CRISPR-ASSOCIATED ENDORIBONUCLEASE CAS6 1"/>
    <property type="match status" value="1"/>
</dbReference>
<dbReference type="RefSeq" id="WP_207687168.1">
    <property type="nucleotide sequence ID" value="NZ_CP061799.1"/>
</dbReference>
<proteinExistence type="predicted"/>
<evidence type="ECO:0000256" key="4">
    <source>
        <dbReference type="ARBA" id="ARBA00023118"/>
    </source>
</evidence>
<dbReference type="Gene3D" id="3.30.70.1900">
    <property type="match status" value="1"/>
</dbReference>
<gene>
    <name evidence="6" type="ORF">dnl_34260</name>
</gene>
<dbReference type="EMBL" id="CP061799">
    <property type="protein sequence ID" value="QTA81100.1"/>
    <property type="molecule type" value="Genomic_DNA"/>
</dbReference>
<name>A0A975B969_9BACT</name>
<dbReference type="InterPro" id="IPR045747">
    <property type="entry name" value="CRISPR-assoc_prot_Cas6_N_sf"/>
</dbReference>
<keyword evidence="1" id="KW-0540">Nuclease</keyword>
<dbReference type="CDD" id="cd21141">
    <property type="entry name" value="Cas6_III-like"/>
    <property type="match status" value="1"/>
</dbReference>
<evidence type="ECO:0000259" key="5">
    <source>
        <dbReference type="Pfam" id="PF10040"/>
    </source>
</evidence>
<dbReference type="InterPro" id="IPR010156">
    <property type="entry name" value="CRISPR-assoc_prot_Cas6"/>
</dbReference>
<dbReference type="PANTHER" id="PTHR36984">
    <property type="entry name" value="CRISPR-ASSOCIATED ENDORIBONUCLEASE CAS6 1"/>
    <property type="match status" value="1"/>
</dbReference>
<dbReference type="Pfam" id="PF10040">
    <property type="entry name" value="CRISPR_Cas6"/>
    <property type="match status" value="1"/>
</dbReference>
<evidence type="ECO:0000256" key="2">
    <source>
        <dbReference type="ARBA" id="ARBA00022759"/>
    </source>
</evidence>
<dbReference type="AlphaFoldDB" id="A0A975B969"/>
<keyword evidence="4" id="KW-0051">Antiviral defense</keyword>
<keyword evidence="2" id="KW-0255">Endonuclease</keyword>
<keyword evidence="7" id="KW-1185">Reference proteome</keyword>
<evidence type="ECO:0000313" key="7">
    <source>
        <dbReference type="Proteomes" id="UP000663720"/>
    </source>
</evidence>
<dbReference type="GO" id="GO:0016788">
    <property type="term" value="F:hydrolase activity, acting on ester bonds"/>
    <property type="evidence" value="ECO:0007669"/>
    <property type="project" value="InterPro"/>
</dbReference>
<evidence type="ECO:0000256" key="1">
    <source>
        <dbReference type="ARBA" id="ARBA00022722"/>
    </source>
</evidence>